<dbReference type="GO" id="GO:0006412">
    <property type="term" value="P:translation"/>
    <property type="evidence" value="ECO:0007669"/>
    <property type="project" value="TreeGrafter"/>
</dbReference>
<dbReference type="GO" id="GO:1990904">
    <property type="term" value="C:ribonucleoprotein complex"/>
    <property type="evidence" value="ECO:0007669"/>
    <property type="project" value="UniProtKB-KW"/>
</dbReference>
<proteinExistence type="inferred from homology"/>
<dbReference type="GO" id="GO:0005840">
    <property type="term" value="C:ribosome"/>
    <property type="evidence" value="ECO:0007669"/>
    <property type="project" value="UniProtKB-KW"/>
</dbReference>
<keyword evidence="8" id="KW-1185">Reference proteome</keyword>
<dbReference type="STRING" id="6210.W6U8I7"/>
<evidence type="ECO:0000256" key="4">
    <source>
        <dbReference type="ARBA" id="ARBA00022980"/>
    </source>
</evidence>
<dbReference type="Pfam" id="PF14955">
    <property type="entry name" value="MRP-S24"/>
    <property type="match status" value="1"/>
</dbReference>
<reference evidence="7 8" key="1">
    <citation type="journal article" date="2013" name="Nat. Genet.">
        <title>The genome of the hydatid tapeworm Echinococcus granulosus.</title>
        <authorList>
            <person name="Zheng H."/>
            <person name="Zhang W."/>
            <person name="Zhang L."/>
            <person name="Zhang Z."/>
            <person name="Li J."/>
            <person name="Lu G."/>
            <person name="Zhu Y."/>
            <person name="Wang Y."/>
            <person name="Huang Y."/>
            <person name="Liu J."/>
            <person name="Kang H."/>
            <person name="Chen J."/>
            <person name="Wang L."/>
            <person name="Chen A."/>
            <person name="Yu S."/>
            <person name="Gao Z."/>
            <person name="Jin L."/>
            <person name="Gu W."/>
            <person name="Wang Z."/>
            <person name="Zhao L."/>
            <person name="Shi B."/>
            <person name="Wen H."/>
            <person name="Lin R."/>
            <person name="Jones M.K."/>
            <person name="Brejova B."/>
            <person name="Vinar T."/>
            <person name="Zhao G."/>
            <person name="McManus D.P."/>
            <person name="Chen Z."/>
            <person name="Zhou Y."/>
            <person name="Wang S."/>
        </authorList>
    </citation>
    <scope>NUCLEOTIDE SEQUENCE [LARGE SCALE GENOMIC DNA]</scope>
</reference>
<gene>
    <name evidence="7" type="ORF">EGR_08449</name>
</gene>
<evidence type="ECO:0000256" key="2">
    <source>
        <dbReference type="ARBA" id="ARBA00010761"/>
    </source>
</evidence>
<name>W6U8I7_ECHGR</name>
<dbReference type="OrthoDB" id="5950413at2759"/>
<evidence type="ECO:0000313" key="8">
    <source>
        <dbReference type="Proteomes" id="UP000019149"/>
    </source>
</evidence>
<dbReference type="RefSeq" id="XP_024347917.1">
    <property type="nucleotide sequence ID" value="XM_024497698.1"/>
</dbReference>
<evidence type="ECO:0000256" key="1">
    <source>
        <dbReference type="ARBA" id="ARBA00004173"/>
    </source>
</evidence>
<dbReference type="AlphaFoldDB" id="W6U8I7"/>
<dbReference type="KEGG" id="egl:EGR_08449"/>
<dbReference type="EMBL" id="APAU02000106">
    <property type="protein sequence ID" value="EUB56721.1"/>
    <property type="molecule type" value="Genomic_DNA"/>
</dbReference>
<dbReference type="PANTHER" id="PTHR21244:SF1">
    <property type="entry name" value="SMALL RIBOSOMAL SUBUNIT PROTEIN US3M"/>
    <property type="match status" value="1"/>
</dbReference>
<dbReference type="InterPro" id="IPR026146">
    <property type="entry name" value="Ribosomal_uS3m"/>
</dbReference>
<keyword evidence="4 7" id="KW-0689">Ribosomal protein</keyword>
<organism evidence="7 8">
    <name type="scientific">Echinococcus granulosus</name>
    <name type="common">Hydatid tapeworm</name>
    <dbReference type="NCBI Taxonomy" id="6210"/>
    <lineage>
        <taxon>Eukaryota</taxon>
        <taxon>Metazoa</taxon>
        <taxon>Spiralia</taxon>
        <taxon>Lophotrochozoa</taxon>
        <taxon>Platyhelminthes</taxon>
        <taxon>Cestoda</taxon>
        <taxon>Eucestoda</taxon>
        <taxon>Cyclophyllidea</taxon>
        <taxon>Taeniidae</taxon>
        <taxon>Echinococcus</taxon>
        <taxon>Echinococcus granulosus group</taxon>
    </lineage>
</organism>
<dbReference type="GeneID" id="36344164"/>
<accession>W6U8I7</accession>
<dbReference type="OMA" id="NTIRIAM"/>
<sequence length="193" mass="22473">MFFLRAVSSVKLEAIASNQSALGFLAFAMFAPLVRFRCCAEEFRFPQTIHTSSYLLKNTRSGVVRRTRNMSEPLTYEQAKKPHQIGVLKSWNSWNTANLHDEDHYTGIVTWHDSLIRLFIRGTFPTYILSEIIIRRQANMVHICFNLSSRLSANEIYFLVGYGEQMLSYLLRCPVKIEPRMILNPKDVIFRYI</sequence>
<dbReference type="PANTHER" id="PTHR21244">
    <property type="entry name" value="MITOCHONDRIAL 28S RIBOSOMAL PROTEIN S24"/>
    <property type="match status" value="1"/>
</dbReference>
<evidence type="ECO:0000256" key="5">
    <source>
        <dbReference type="ARBA" id="ARBA00023128"/>
    </source>
</evidence>
<comment type="subcellular location">
    <subcellularLocation>
        <location evidence="1">Mitochondrion</location>
    </subcellularLocation>
</comment>
<comment type="similarity">
    <text evidence="2">Belongs to the universal ribosomal protein uS3 family.</text>
</comment>
<keyword evidence="6" id="KW-0687">Ribonucleoprotein</keyword>
<keyword evidence="5" id="KW-0496">Mitochondrion</keyword>
<protein>
    <submittedName>
        <fullName evidence="7">28S ribosomal protein S24</fullName>
    </submittedName>
</protein>
<keyword evidence="3" id="KW-0809">Transit peptide</keyword>
<dbReference type="CTD" id="36344164"/>
<dbReference type="GO" id="GO:0005739">
    <property type="term" value="C:mitochondrion"/>
    <property type="evidence" value="ECO:0007669"/>
    <property type="project" value="UniProtKB-SubCell"/>
</dbReference>
<comment type="caution">
    <text evidence="7">The sequence shown here is derived from an EMBL/GenBank/DDBJ whole genome shotgun (WGS) entry which is preliminary data.</text>
</comment>
<evidence type="ECO:0000313" key="7">
    <source>
        <dbReference type="EMBL" id="EUB56721.1"/>
    </source>
</evidence>
<evidence type="ECO:0000256" key="3">
    <source>
        <dbReference type="ARBA" id="ARBA00022946"/>
    </source>
</evidence>
<evidence type="ECO:0000256" key="6">
    <source>
        <dbReference type="ARBA" id="ARBA00023274"/>
    </source>
</evidence>
<dbReference type="Proteomes" id="UP000019149">
    <property type="component" value="Unassembled WGS sequence"/>
</dbReference>